<reference evidence="3" key="1">
    <citation type="submission" date="2018-02" db="EMBL/GenBank/DDBJ databases">
        <authorList>
            <person name="Moore K."/>
            <person name="Momper L."/>
        </authorList>
    </citation>
    <scope>NUCLEOTIDE SEQUENCE [LARGE SCALE GENOMIC DNA]</scope>
    <source>
        <strain evidence="3">ULC18</strain>
    </source>
</reference>
<accession>A0A2T1E1Y2</accession>
<keyword evidence="3" id="KW-1185">Reference proteome</keyword>
<name>A0A2T1E1Y2_9CYAN</name>
<evidence type="ECO:0000313" key="2">
    <source>
        <dbReference type="EMBL" id="PSB26742.1"/>
    </source>
</evidence>
<comment type="caution">
    <text evidence="2">The sequence shown here is derived from an EMBL/GenBank/DDBJ whole genome shotgun (WGS) entry which is preliminary data.</text>
</comment>
<protein>
    <submittedName>
        <fullName evidence="2">Uncharacterized protein</fullName>
    </submittedName>
</protein>
<sequence length="95" mass="10588">MLHRRQGKTSGKDSSENSTDALNYSGNRRLSTRVQSTFFVYLTERYQGHLQLNANITIHAHLNLTLKARGIESAVIAGCQRQGSVVVWACKKAAR</sequence>
<dbReference type="AlphaFoldDB" id="A0A2T1E1Y2"/>
<feature type="region of interest" description="Disordered" evidence="1">
    <location>
        <begin position="1"/>
        <end position="26"/>
    </location>
</feature>
<dbReference type="Proteomes" id="UP000239576">
    <property type="component" value="Unassembled WGS sequence"/>
</dbReference>
<evidence type="ECO:0000313" key="3">
    <source>
        <dbReference type="Proteomes" id="UP000239576"/>
    </source>
</evidence>
<gene>
    <name evidence="2" type="ORF">C7B82_18860</name>
</gene>
<evidence type="ECO:0000256" key="1">
    <source>
        <dbReference type="SAM" id="MobiDB-lite"/>
    </source>
</evidence>
<feature type="compositionally biased region" description="Polar residues" evidence="1">
    <location>
        <begin position="16"/>
        <end position="26"/>
    </location>
</feature>
<reference evidence="2 3" key="2">
    <citation type="submission" date="2018-03" db="EMBL/GenBank/DDBJ databases">
        <title>The ancient ancestry and fast evolution of plastids.</title>
        <authorList>
            <person name="Moore K.R."/>
            <person name="Magnabosco C."/>
            <person name="Momper L."/>
            <person name="Gold D.A."/>
            <person name="Bosak T."/>
            <person name="Fournier G.P."/>
        </authorList>
    </citation>
    <scope>NUCLEOTIDE SEQUENCE [LARGE SCALE GENOMIC DNA]</scope>
    <source>
        <strain evidence="2 3">ULC18</strain>
    </source>
</reference>
<organism evidence="2 3">
    <name type="scientific">Stenomitos frigidus ULC18</name>
    <dbReference type="NCBI Taxonomy" id="2107698"/>
    <lineage>
        <taxon>Bacteria</taxon>
        <taxon>Bacillati</taxon>
        <taxon>Cyanobacteriota</taxon>
        <taxon>Cyanophyceae</taxon>
        <taxon>Leptolyngbyales</taxon>
        <taxon>Leptolyngbyaceae</taxon>
        <taxon>Stenomitos</taxon>
    </lineage>
</organism>
<dbReference type="EMBL" id="PVWK01000100">
    <property type="protein sequence ID" value="PSB26742.1"/>
    <property type="molecule type" value="Genomic_DNA"/>
</dbReference>
<proteinExistence type="predicted"/>